<dbReference type="HOGENOM" id="CLU_1804722_0_0_5"/>
<dbReference type="RefSeq" id="WP_012149743.1">
    <property type="nucleotide sequence ID" value="NC_009881.1"/>
</dbReference>
<dbReference type="SUPFAM" id="SSF140860">
    <property type="entry name" value="Pseudo ankyrin repeat-like"/>
    <property type="match status" value="1"/>
</dbReference>
<proteinExistence type="predicted"/>
<reference evidence="1" key="1">
    <citation type="submission" date="2007-09" db="EMBL/GenBank/DDBJ databases">
        <title>Complete Genome Sequence of Rickettsia akari.</title>
        <authorList>
            <person name="Madan A."/>
            <person name="Fahey J."/>
            <person name="Helton E."/>
            <person name="Ketteman M."/>
            <person name="Madan A."/>
            <person name="Rodrigues S."/>
            <person name="Sanchez A."/>
            <person name="Whiting M."/>
            <person name="Dasch G."/>
            <person name="Eremeeva M."/>
        </authorList>
    </citation>
    <scope>NUCLEOTIDE SEQUENCE</scope>
    <source>
        <strain evidence="1">Hartford</strain>
    </source>
</reference>
<keyword evidence="2" id="KW-1185">Reference proteome</keyword>
<name>A8GNY8_RICAH</name>
<protein>
    <submittedName>
        <fullName evidence="1">Ankyrin repeat</fullName>
    </submittedName>
</protein>
<sequence>MRNNDVDQDLSLISKLIEANQCQKFNGDLRNRDPEETYYEVYYPFLSVAVLKRNLTMLTILLEYDFKPHAISSALNPETTPLIEASRCGRVDMVLKLTSILNKDELNYYDHDIKNSALYYAIQNNLRFATFSISILLLPKNTL</sequence>
<evidence type="ECO:0000313" key="1">
    <source>
        <dbReference type="EMBL" id="ABV75113.1"/>
    </source>
</evidence>
<dbReference type="Proteomes" id="UP000006830">
    <property type="component" value="Chromosome"/>
</dbReference>
<evidence type="ECO:0000313" key="2">
    <source>
        <dbReference type="Proteomes" id="UP000006830"/>
    </source>
</evidence>
<organism evidence="1 2">
    <name type="scientific">Rickettsia akari (strain Hartford)</name>
    <dbReference type="NCBI Taxonomy" id="293614"/>
    <lineage>
        <taxon>Bacteria</taxon>
        <taxon>Pseudomonadati</taxon>
        <taxon>Pseudomonadota</taxon>
        <taxon>Alphaproteobacteria</taxon>
        <taxon>Rickettsiales</taxon>
        <taxon>Rickettsiaceae</taxon>
        <taxon>Rickettsieae</taxon>
        <taxon>Rickettsia</taxon>
        <taxon>spotted fever group</taxon>
    </lineage>
</organism>
<dbReference type="InterPro" id="IPR036770">
    <property type="entry name" value="Ankyrin_rpt-contain_sf"/>
</dbReference>
<dbReference type="KEGG" id="rak:A1C_04205"/>
<accession>A8GNY8</accession>
<dbReference type="Gene3D" id="1.25.40.20">
    <property type="entry name" value="Ankyrin repeat-containing domain"/>
    <property type="match status" value="1"/>
</dbReference>
<dbReference type="EMBL" id="CP000847">
    <property type="protein sequence ID" value="ABV75113.1"/>
    <property type="molecule type" value="Genomic_DNA"/>
</dbReference>
<dbReference type="AlphaFoldDB" id="A8GNY8"/>
<gene>
    <name evidence="1" type="ordered locus">A1C_04205</name>
</gene>